<dbReference type="AlphaFoldDB" id="A0AAV5T623"/>
<feature type="compositionally biased region" description="Basic and acidic residues" evidence="1">
    <location>
        <begin position="201"/>
        <end position="223"/>
    </location>
</feature>
<evidence type="ECO:0000256" key="2">
    <source>
        <dbReference type="SAM" id="Phobius"/>
    </source>
</evidence>
<feature type="transmembrane region" description="Helical" evidence="2">
    <location>
        <begin position="162"/>
        <end position="185"/>
    </location>
</feature>
<feature type="region of interest" description="Disordered" evidence="1">
    <location>
        <begin position="196"/>
        <end position="223"/>
    </location>
</feature>
<evidence type="ECO:0000313" key="4">
    <source>
        <dbReference type="Proteomes" id="UP001432027"/>
    </source>
</evidence>
<proteinExistence type="predicted"/>
<protein>
    <submittedName>
        <fullName evidence="3">Uncharacterized protein</fullName>
    </submittedName>
</protein>
<reference evidence="3" key="1">
    <citation type="submission" date="2023-10" db="EMBL/GenBank/DDBJ databases">
        <title>Genome assembly of Pristionchus species.</title>
        <authorList>
            <person name="Yoshida K."/>
            <person name="Sommer R.J."/>
        </authorList>
    </citation>
    <scope>NUCLEOTIDE SEQUENCE</scope>
    <source>
        <strain evidence="3">RS0144</strain>
    </source>
</reference>
<organism evidence="3 4">
    <name type="scientific">Pristionchus entomophagus</name>
    <dbReference type="NCBI Taxonomy" id="358040"/>
    <lineage>
        <taxon>Eukaryota</taxon>
        <taxon>Metazoa</taxon>
        <taxon>Ecdysozoa</taxon>
        <taxon>Nematoda</taxon>
        <taxon>Chromadorea</taxon>
        <taxon>Rhabditida</taxon>
        <taxon>Rhabditina</taxon>
        <taxon>Diplogasteromorpha</taxon>
        <taxon>Diplogasteroidea</taxon>
        <taxon>Neodiplogasteridae</taxon>
        <taxon>Pristionchus</taxon>
    </lineage>
</organism>
<dbReference type="EMBL" id="BTSX01000002">
    <property type="protein sequence ID" value="GMS87141.1"/>
    <property type="molecule type" value="Genomic_DNA"/>
</dbReference>
<feature type="transmembrane region" description="Helical" evidence="2">
    <location>
        <begin position="111"/>
        <end position="129"/>
    </location>
</feature>
<gene>
    <name evidence="3" type="ORF">PENTCL1PPCAC_9316</name>
</gene>
<dbReference type="Proteomes" id="UP001432027">
    <property type="component" value="Unassembled WGS sequence"/>
</dbReference>
<keyword evidence="2" id="KW-0472">Membrane</keyword>
<evidence type="ECO:0000313" key="3">
    <source>
        <dbReference type="EMBL" id="GMS87141.1"/>
    </source>
</evidence>
<evidence type="ECO:0000256" key="1">
    <source>
        <dbReference type="SAM" id="MobiDB-lite"/>
    </source>
</evidence>
<keyword evidence="4" id="KW-1185">Reference proteome</keyword>
<keyword evidence="2" id="KW-1133">Transmembrane helix</keyword>
<feature type="transmembrane region" description="Helical" evidence="2">
    <location>
        <begin position="136"/>
        <end position="156"/>
    </location>
</feature>
<feature type="non-terminal residue" evidence="3">
    <location>
        <position position="1"/>
    </location>
</feature>
<sequence length="223" mass="25596">LARTETRSLEENGRATRMIRKFLNLFVLPEENEDGLSGLERGVRRAIDRCYRFGLASFFAYYTFDFLFNPVWMHGYVWSLNLPIDLDMADKSAGLIVDHQVKQVGYAERKVHALLLSVFLMLMLWRCGFTLASQRISTLISLGIITGCIVMFARGLQMKQRLFSALHEGCYTIVMIFTVGVCLTIRMPSDQAHRFPNLKIGQEETTNKSDDSPKDEENLKKNR</sequence>
<keyword evidence="2" id="KW-0812">Transmembrane</keyword>
<feature type="transmembrane region" description="Helical" evidence="2">
    <location>
        <begin position="50"/>
        <end position="72"/>
    </location>
</feature>
<accession>A0AAV5T623</accession>
<name>A0AAV5T623_9BILA</name>
<comment type="caution">
    <text evidence="3">The sequence shown here is derived from an EMBL/GenBank/DDBJ whole genome shotgun (WGS) entry which is preliminary data.</text>
</comment>